<dbReference type="GO" id="GO:0043819">
    <property type="term" value="F:precorrin-6A synthase (deacetylating) activity"/>
    <property type="evidence" value="ECO:0007669"/>
    <property type="project" value="UniProtKB-EC"/>
</dbReference>
<dbReference type="GO" id="GO:0032259">
    <property type="term" value="P:methylation"/>
    <property type="evidence" value="ECO:0007669"/>
    <property type="project" value="UniProtKB-KW"/>
</dbReference>
<dbReference type="Proteomes" id="UP000199502">
    <property type="component" value="Unassembled WGS sequence"/>
</dbReference>
<dbReference type="NCBIfam" id="TIGR02434">
    <property type="entry name" value="CobF"/>
    <property type="match status" value="1"/>
</dbReference>
<keyword evidence="9" id="KW-1185">Reference proteome</keyword>
<organism evidence="8 9">
    <name type="scientific">Paracoccus tibetensis</name>
    <dbReference type="NCBI Taxonomy" id="336292"/>
    <lineage>
        <taxon>Bacteria</taxon>
        <taxon>Pseudomonadati</taxon>
        <taxon>Pseudomonadota</taxon>
        <taxon>Alphaproteobacteria</taxon>
        <taxon>Rhodobacterales</taxon>
        <taxon>Paracoccaceae</taxon>
        <taxon>Paracoccus</taxon>
    </lineage>
</organism>
<reference evidence="8 9" key="1">
    <citation type="submission" date="2016-10" db="EMBL/GenBank/DDBJ databases">
        <authorList>
            <person name="de Groot N.N."/>
        </authorList>
    </citation>
    <scope>NUCLEOTIDE SEQUENCE [LARGE SCALE GENOMIC DNA]</scope>
    <source>
        <strain evidence="8 9">CGMCC 1.8925</strain>
    </source>
</reference>
<dbReference type="InterPro" id="IPR012797">
    <property type="entry name" value="CobF"/>
</dbReference>
<comment type="catalytic activity">
    <reaction evidence="6">
        <text>precorrin-5 + S-adenosyl-L-methionine + H2O = precorrin-6A + acetate + S-adenosyl-L-homocysteine + 2 H(+)</text>
        <dbReference type="Rhea" id="RHEA:18261"/>
        <dbReference type="ChEBI" id="CHEBI:15377"/>
        <dbReference type="ChEBI" id="CHEBI:15378"/>
        <dbReference type="ChEBI" id="CHEBI:30089"/>
        <dbReference type="ChEBI" id="CHEBI:57856"/>
        <dbReference type="ChEBI" id="CHEBI:59789"/>
        <dbReference type="ChEBI" id="CHEBI:77871"/>
        <dbReference type="ChEBI" id="CHEBI:77872"/>
        <dbReference type="EC" id="2.1.1.152"/>
    </reaction>
</comment>
<dbReference type="AlphaFoldDB" id="A0A1G5ES23"/>
<comment type="function">
    <text evidence="6">Catalyzes the methylation of C-1 in precorrin-5 and the subsequent extrusion of acetic acid from the resulting intermediate to form cobalt-precorrin-6A.</text>
</comment>
<feature type="domain" description="Tetrapyrrole methylase" evidence="7">
    <location>
        <begin position="4"/>
        <end position="182"/>
    </location>
</feature>
<dbReference type="InterPro" id="IPR000878">
    <property type="entry name" value="4pyrrol_Mease"/>
</dbReference>
<dbReference type="STRING" id="336292.SAMN05660710_01210"/>
<evidence type="ECO:0000256" key="3">
    <source>
        <dbReference type="ARBA" id="ARBA00022603"/>
    </source>
</evidence>
<evidence type="ECO:0000256" key="2">
    <source>
        <dbReference type="ARBA" id="ARBA00022573"/>
    </source>
</evidence>
<dbReference type="InterPro" id="IPR014777">
    <property type="entry name" value="4pyrrole_Mease_sub1"/>
</dbReference>
<dbReference type="InterPro" id="IPR014776">
    <property type="entry name" value="4pyrrole_Mease_sub2"/>
</dbReference>
<dbReference type="GO" id="GO:0009236">
    <property type="term" value="P:cobalamin biosynthetic process"/>
    <property type="evidence" value="ECO:0007669"/>
    <property type="project" value="UniProtKB-KW"/>
</dbReference>
<dbReference type="PANTHER" id="PTHR43467">
    <property type="entry name" value="COBALT-PRECORRIN-2 C(20)-METHYLTRANSFERASE"/>
    <property type="match status" value="1"/>
</dbReference>
<dbReference type="SUPFAM" id="SSF53790">
    <property type="entry name" value="Tetrapyrrole methylase"/>
    <property type="match status" value="1"/>
</dbReference>
<dbReference type="Gene3D" id="3.40.1010.10">
    <property type="entry name" value="Cobalt-precorrin-4 Transmethylase, Domain 1"/>
    <property type="match status" value="1"/>
</dbReference>
<evidence type="ECO:0000259" key="7">
    <source>
        <dbReference type="Pfam" id="PF00590"/>
    </source>
</evidence>
<keyword evidence="2" id="KW-0169">Cobalamin biosynthesis</keyword>
<dbReference type="PIRSF" id="PIRSF036525">
    <property type="entry name" value="CobF"/>
    <property type="match status" value="1"/>
</dbReference>
<dbReference type="RefSeq" id="WP_090741269.1">
    <property type="nucleotide sequence ID" value="NZ_FMVT01000003.1"/>
</dbReference>
<evidence type="ECO:0000313" key="8">
    <source>
        <dbReference type="EMBL" id="SCY29782.1"/>
    </source>
</evidence>
<comment type="pathway">
    <text evidence="1">Cofactor biosynthesis; adenosylcobalamin biosynthesis.</text>
</comment>
<protein>
    <recommendedName>
        <fullName evidence="6">Precorrin-6A synthase [deacetylating]</fullName>
        <ecNumber evidence="6">2.1.1.152</ecNumber>
    </recommendedName>
</protein>
<dbReference type="InterPro" id="IPR035996">
    <property type="entry name" value="4pyrrol_Methylase_sf"/>
</dbReference>
<keyword evidence="4 6" id="KW-0808">Transferase</keyword>
<dbReference type="Pfam" id="PF00590">
    <property type="entry name" value="TP_methylase"/>
    <property type="match status" value="1"/>
</dbReference>
<dbReference type="OrthoDB" id="9787471at2"/>
<evidence type="ECO:0000313" key="9">
    <source>
        <dbReference type="Proteomes" id="UP000199502"/>
    </source>
</evidence>
<dbReference type="Gene3D" id="3.30.950.10">
    <property type="entry name" value="Methyltransferase, Cobalt-precorrin-4 Transmethylase, Domain 2"/>
    <property type="match status" value="1"/>
</dbReference>
<sequence>MIDLVLVGAGTGHPDHLTLQGVRALQEADLVLLPRKGAGKEDLAHLRLAMLARHRPGGLVAEVDLPVRDQDLPYLQGVELWHDAIAAAWEAAVRAALPEGGTVAMLVWGDPSLYDSSLRIAARVGWPAKVVPGITAVQALCAAHVIPLNSVGNEVLITTGRRLREGGFPADADRVVVMLDGECSFRALAPEGLFIWWGAYLGMGEEMLDMGPLAEAGARIFEARARARAAHGWIMDCYLLARTA</sequence>
<evidence type="ECO:0000256" key="4">
    <source>
        <dbReference type="ARBA" id="ARBA00022679"/>
    </source>
</evidence>
<dbReference type="CDD" id="cd11643">
    <property type="entry name" value="Precorrin-6A-synthase"/>
    <property type="match status" value="1"/>
</dbReference>
<evidence type="ECO:0000256" key="6">
    <source>
        <dbReference type="PIRNR" id="PIRNR036525"/>
    </source>
</evidence>
<keyword evidence="3 6" id="KW-0489">Methyltransferase</keyword>
<dbReference type="EC" id="2.1.1.152" evidence="6"/>
<evidence type="ECO:0000256" key="5">
    <source>
        <dbReference type="ARBA" id="ARBA00022691"/>
    </source>
</evidence>
<dbReference type="PANTHER" id="PTHR43467:SF1">
    <property type="entry name" value="PRECORRIN-6A SYNTHASE [DEACETYLATING]"/>
    <property type="match status" value="1"/>
</dbReference>
<proteinExistence type="predicted"/>
<gene>
    <name evidence="8" type="ORF">SAMN05660710_01210</name>
</gene>
<name>A0A1G5ES23_9RHOB</name>
<keyword evidence="5 6" id="KW-0949">S-adenosyl-L-methionine</keyword>
<evidence type="ECO:0000256" key="1">
    <source>
        <dbReference type="ARBA" id="ARBA00004953"/>
    </source>
</evidence>
<accession>A0A1G5ES23</accession>
<dbReference type="EMBL" id="FMVT01000003">
    <property type="protein sequence ID" value="SCY29782.1"/>
    <property type="molecule type" value="Genomic_DNA"/>
</dbReference>